<feature type="transmembrane region" description="Helical" evidence="9">
    <location>
        <begin position="394"/>
        <end position="414"/>
    </location>
</feature>
<evidence type="ECO:0000256" key="2">
    <source>
        <dbReference type="ARBA" id="ARBA00008066"/>
    </source>
</evidence>
<evidence type="ECO:0000256" key="5">
    <source>
        <dbReference type="ARBA" id="ARBA00022970"/>
    </source>
</evidence>
<evidence type="ECO:0000313" key="11">
    <source>
        <dbReference type="EMBL" id="PWN89050.1"/>
    </source>
</evidence>
<evidence type="ECO:0000256" key="7">
    <source>
        <dbReference type="ARBA" id="ARBA00023136"/>
    </source>
</evidence>
<accession>A0A316YHM3</accession>
<feature type="transmembrane region" description="Helical" evidence="9">
    <location>
        <begin position="596"/>
        <end position="616"/>
    </location>
</feature>
<dbReference type="PANTHER" id="PTHR22950:SF692">
    <property type="entry name" value="TRANSMEMBRANE AMINO ACID TRANSPORTER FAMILY PROTEIN"/>
    <property type="match status" value="1"/>
</dbReference>
<keyword evidence="5" id="KW-0029">Amino-acid transport</keyword>
<dbReference type="GO" id="GO:0005774">
    <property type="term" value="C:vacuolar membrane"/>
    <property type="evidence" value="ECO:0007669"/>
    <property type="project" value="TreeGrafter"/>
</dbReference>
<dbReference type="InParanoid" id="A0A316YHM3"/>
<feature type="domain" description="Amino acid transporter transmembrane" evidence="10">
    <location>
        <begin position="250"/>
        <end position="677"/>
    </location>
</feature>
<dbReference type="RefSeq" id="XP_025376248.1">
    <property type="nucleotide sequence ID" value="XM_025519278.1"/>
</dbReference>
<keyword evidence="4 9" id="KW-0812">Transmembrane</keyword>
<protein>
    <recommendedName>
        <fullName evidence="10">Amino acid transporter transmembrane domain-containing protein</fullName>
    </recommendedName>
</protein>
<evidence type="ECO:0000313" key="12">
    <source>
        <dbReference type="Proteomes" id="UP000245768"/>
    </source>
</evidence>
<dbReference type="Proteomes" id="UP000245768">
    <property type="component" value="Unassembled WGS sequence"/>
</dbReference>
<feature type="compositionally biased region" description="Low complexity" evidence="8">
    <location>
        <begin position="194"/>
        <end position="216"/>
    </location>
</feature>
<dbReference type="AlphaFoldDB" id="A0A316YHM3"/>
<proteinExistence type="inferred from homology"/>
<evidence type="ECO:0000256" key="9">
    <source>
        <dbReference type="SAM" id="Phobius"/>
    </source>
</evidence>
<dbReference type="OrthoDB" id="655540at2759"/>
<evidence type="ECO:0000256" key="3">
    <source>
        <dbReference type="ARBA" id="ARBA00022448"/>
    </source>
</evidence>
<dbReference type="PANTHER" id="PTHR22950">
    <property type="entry name" value="AMINO ACID TRANSPORTER"/>
    <property type="match status" value="1"/>
</dbReference>
<evidence type="ECO:0000256" key="6">
    <source>
        <dbReference type="ARBA" id="ARBA00022989"/>
    </source>
</evidence>
<feature type="region of interest" description="Disordered" evidence="8">
    <location>
        <begin position="1"/>
        <end position="54"/>
    </location>
</feature>
<comment type="similarity">
    <text evidence="2">Belongs to the amino acid/polyamine transporter 2 family.</text>
</comment>
<feature type="transmembrane region" description="Helical" evidence="9">
    <location>
        <begin position="369"/>
        <end position="387"/>
    </location>
</feature>
<evidence type="ECO:0000256" key="1">
    <source>
        <dbReference type="ARBA" id="ARBA00004141"/>
    </source>
</evidence>
<feature type="transmembrane region" description="Helical" evidence="9">
    <location>
        <begin position="656"/>
        <end position="679"/>
    </location>
</feature>
<reference evidence="11 12" key="1">
    <citation type="journal article" date="2018" name="Mol. Biol. Evol.">
        <title>Broad Genomic Sampling Reveals a Smut Pathogenic Ancestry of the Fungal Clade Ustilaginomycotina.</title>
        <authorList>
            <person name="Kijpornyongpan T."/>
            <person name="Mondo S.J."/>
            <person name="Barry K."/>
            <person name="Sandor L."/>
            <person name="Lee J."/>
            <person name="Lipzen A."/>
            <person name="Pangilinan J."/>
            <person name="LaButti K."/>
            <person name="Hainaut M."/>
            <person name="Henrissat B."/>
            <person name="Grigoriev I.V."/>
            <person name="Spatafora J.W."/>
            <person name="Aime M.C."/>
        </authorList>
    </citation>
    <scope>NUCLEOTIDE SEQUENCE [LARGE SCALE GENOMIC DNA]</scope>
    <source>
        <strain evidence="11 12">MCA 4198</strain>
    </source>
</reference>
<evidence type="ECO:0000256" key="8">
    <source>
        <dbReference type="SAM" id="MobiDB-lite"/>
    </source>
</evidence>
<gene>
    <name evidence="11" type="ORF">FA10DRAFT_242399</name>
</gene>
<feature type="transmembrane region" description="Helical" evidence="9">
    <location>
        <begin position="328"/>
        <end position="349"/>
    </location>
</feature>
<feature type="transmembrane region" description="Helical" evidence="9">
    <location>
        <begin position="251"/>
        <end position="271"/>
    </location>
</feature>
<evidence type="ECO:0000256" key="4">
    <source>
        <dbReference type="ARBA" id="ARBA00022692"/>
    </source>
</evidence>
<keyword evidence="12" id="KW-1185">Reference proteome</keyword>
<feature type="region of interest" description="Disordered" evidence="8">
    <location>
        <begin position="70"/>
        <end position="235"/>
    </location>
</feature>
<evidence type="ECO:0000259" key="10">
    <source>
        <dbReference type="Pfam" id="PF01490"/>
    </source>
</evidence>
<dbReference type="EMBL" id="KZ819637">
    <property type="protein sequence ID" value="PWN89050.1"/>
    <property type="molecule type" value="Genomic_DNA"/>
</dbReference>
<dbReference type="GeneID" id="37041194"/>
<feature type="transmembrane region" description="Helical" evidence="9">
    <location>
        <begin position="277"/>
        <end position="297"/>
    </location>
</feature>
<feature type="transmembrane region" description="Helical" evidence="9">
    <location>
        <begin position="474"/>
        <end position="494"/>
    </location>
</feature>
<keyword evidence="6 9" id="KW-1133">Transmembrane helix</keyword>
<dbReference type="STRING" id="215250.A0A316YHM3"/>
<keyword evidence="3" id="KW-0813">Transport</keyword>
<organism evidence="11 12">
    <name type="scientific">Acaromyces ingoldii</name>
    <dbReference type="NCBI Taxonomy" id="215250"/>
    <lineage>
        <taxon>Eukaryota</taxon>
        <taxon>Fungi</taxon>
        <taxon>Dikarya</taxon>
        <taxon>Basidiomycota</taxon>
        <taxon>Ustilaginomycotina</taxon>
        <taxon>Exobasidiomycetes</taxon>
        <taxon>Exobasidiales</taxon>
        <taxon>Cryptobasidiaceae</taxon>
        <taxon>Acaromyces</taxon>
    </lineage>
</organism>
<sequence>MAPPRRAIPVPGERQRSVDQQTSARGGTSRGRRDQGREQRRPSGATQQPPWRSSLDLVWSYSRSQAFYGENIATSPSFADRRWAGPLADGESIDDEDSAKSLDEDEEEDEELLTEDDFDSLPDDDPQYASPAGQLDWPEEQLPPNAIAAQRSRLGRRERRDRERVVDRRLRSLAGGDGDVDEERSRSRSRSPKRLTSSSGPSRPSSRLRLPSSPVKPVKPDVEETETSPLLKKAASTSTMRFRRQGYGLSTFWQSWFNTVNALIGVGILALPLAISYAGLITGTLLFIGCGLVTNYTGKVLARIMQSDPSLKTYADIGICAFGPKARWAVSAFFCLELWAVATALIILFGDSALALAKNFHVLANISPAAYKAVGVALVLPTVFLPLRLLSPVSVVGIVSVTTLFFVVFADGFIKKEAPGSLLDPMPLRLGPQWMRLPLSFGLIMSGFSSHPIIPSLCKDMRDPRLFDRMLDLAYVAATCIYLSMGIVGYLMFGQGVSDEITRDVARTDGYPRVLNRLAICLIIINPLSKFALAARPILTTVEVVLGLDSPTKRAPKSSQVDAVEEEVSDSPMAGSAFSLRAQEYTSSWSPTRKRLLTYSVSLVVTLLIGLTAIVLPGFEKVMAFLGAFLACATCIVGPLLAYLKLFHREMRRREIILQTVLLVLGFLVAIVGTAWSFLDTNSLL</sequence>
<name>A0A316YHM3_9BASI</name>
<feature type="compositionally biased region" description="Basic and acidic residues" evidence="8">
    <location>
        <begin position="158"/>
        <end position="170"/>
    </location>
</feature>
<dbReference type="InterPro" id="IPR013057">
    <property type="entry name" value="AA_transpt_TM"/>
</dbReference>
<feature type="compositionally biased region" description="Acidic residues" evidence="8">
    <location>
        <begin position="91"/>
        <end position="126"/>
    </location>
</feature>
<dbReference type="Pfam" id="PF01490">
    <property type="entry name" value="Aa_trans"/>
    <property type="match status" value="1"/>
</dbReference>
<dbReference type="GO" id="GO:0015179">
    <property type="term" value="F:L-amino acid transmembrane transporter activity"/>
    <property type="evidence" value="ECO:0007669"/>
    <property type="project" value="TreeGrafter"/>
</dbReference>
<feature type="compositionally biased region" description="Basic and acidic residues" evidence="8">
    <location>
        <begin position="31"/>
        <end position="41"/>
    </location>
</feature>
<feature type="transmembrane region" description="Helical" evidence="9">
    <location>
        <begin position="622"/>
        <end position="644"/>
    </location>
</feature>
<comment type="subcellular location">
    <subcellularLocation>
        <location evidence="1">Membrane</location>
        <topology evidence="1">Multi-pass membrane protein</topology>
    </subcellularLocation>
</comment>
<keyword evidence="7 9" id="KW-0472">Membrane</keyword>